<protein>
    <submittedName>
        <fullName evidence="3">Uncharacterized protein</fullName>
    </submittedName>
</protein>
<keyword evidence="4" id="KW-1185">Reference proteome</keyword>
<dbReference type="AlphaFoldDB" id="A0A919WJ03"/>
<feature type="region of interest" description="Disordered" evidence="1">
    <location>
        <begin position="151"/>
        <end position="198"/>
    </location>
</feature>
<feature type="compositionally biased region" description="Polar residues" evidence="1">
    <location>
        <begin position="151"/>
        <end position="167"/>
    </location>
</feature>
<evidence type="ECO:0000313" key="3">
    <source>
        <dbReference type="EMBL" id="GIN62921.1"/>
    </source>
</evidence>
<dbReference type="EMBL" id="BORC01000004">
    <property type="protein sequence ID" value="GIN62921.1"/>
    <property type="molecule type" value="Genomic_DNA"/>
</dbReference>
<evidence type="ECO:0000256" key="2">
    <source>
        <dbReference type="SAM" id="SignalP"/>
    </source>
</evidence>
<proteinExistence type="predicted"/>
<organism evidence="3 4">
    <name type="scientific">Robertmurraya siralis</name>
    <dbReference type="NCBI Taxonomy" id="77777"/>
    <lineage>
        <taxon>Bacteria</taxon>
        <taxon>Bacillati</taxon>
        <taxon>Bacillota</taxon>
        <taxon>Bacilli</taxon>
        <taxon>Bacillales</taxon>
        <taxon>Bacillaceae</taxon>
        <taxon>Robertmurraya</taxon>
    </lineage>
</organism>
<name>A0A919WJ03_9BACI</name>
<gene>
    <name evidence="3" type="ORF">J27TS8_29140</name>
</gene>
<evidence type="ECO:0000313" key="4">
    <source>
        <dbReference type="Proteomes" id="UP000682111"/>
    </source>
</evidence>
<keyword evidence="2" id="KW-0732">Signal</keyword>
<sequence>MKKRIFSIMDTSKKRAGALILCLVVLSTLGTGASFANNHAGAGAYSTNTPTFAQEQEKLNRQPKEDTAKKYAIYEKYGLTYDKQTDSFYYDGKLVRYFSDKLAADGTYNSFTRTNGVVDLKAVRNTDYELTGITPVSQEIFDKHTESIKNAQMSNKQGAAQENSSVKKISAASSAEEHNGNDTGDIVNGPTNASSEGDPNYVDTSLNAYLNYGVSYDKTNKQWLFDNKPIHYLNDGDNATFVIIVIMLQKMEYPSRSLGKPTVKSISWLKYLIEKYRIMNF</sequence>
<comment type="caution">
    <text evidence="3">The sequence shown here is derived from an EMBL/GenBank/DDBJ whole genome shotgun (WGS) entry which is preliminary data.</text>
</comment>
<accession>A0A919WJ03</accession>
<evidence type="ECO:0000256" key="1">
    <source>
        <dbReference type="SAM" id="MobiDB-lite"/>
    </source>
</evidence>
<feature type="signal peptide" evidence="2">
    <location>
        <begin position="1"/>
        <end position="36"/>
    </location>
</feature>
<feature type="compositionally biased region" description="Polar residues" evidence="1">
    <location>
        <begin position="189"/>
        <end position="198"/>
    </location>
</feature>
<feature type="chain" id="PRO_5037709609" evidence="2">
    <location>
        <begin position="37"/>
        <end position="281"/>
    </location>
</feature>
<reference evidence="3" key="1">
    <citation type="submission" date="2021-03" db="EMBL/GenBank/DDBJ databases">
        <title>Antimicrobial resistance genes in bacteria isolated from Japanese honey, and their potential for conferring macrolide and lincosamide resistance in the American foulbrood pathogen Paenibacillus larvae.</title>
        <authorList>
            <person name="Okamoto M."/>
            <person name="Kumagai M."/>
            <person name="Kanamori H."/>
            <person name="Takamatsu D."/>
        </authorList>
    </citation>
    <scope>NUCLEOTIDE SEQUENCE</scope>
    <source>
        <strain evidence="3">J27TS8</strain>
    </source>
</reference>
<dbReference type="Proteomes" id="UP000682111">
    <property type="component" value="Unassembled WGS sequence"/>
</dbReference>